<evidence type="ECO:0000256" key="2">
    <source>
        <dbReference type="SAM" id="Phobius"/>
    </source>
</evidence>
<name>S3BU84_OPHP1</name>
<evidence type="ECO:0000313" key="4">
    <source>
        <dbReference type="Proteomes" id="UP000016923"/>
    </source>
</evidence>
<keyword evidence="2" id="KW-0472">Membrane</keyword>
<evidence type="ECO:0000313" key="3">
    <source>
        <dbReference type="EMBL" id="EPE03001.1"/>
    </source>
</evidence>
<feature type="region of interest" description="Disordered" evidence="1">
    <location>
        <begin position="164"/>
        <end position="206"/>
    </location>
</feature>
<dbReference type="OMA" id="EKVMGGW"/>
<dbReference type="STRING" id="1262450.S3BU84"/>
<accession>S3BU84</accession>
<evidence type="ECO:0000256" key="1">
    <source>
        <dbReference type="SAM" id="MobiDB-lite"/>
    </source>
</evidence>
<feature type="region of interest" description="Disordered" evidence="1">
    <location>
        <begin position="117"/>
        <end position="139"/>
    </location>
</feature>
<dbReference type="HOGENOM" id="CLU_009106_1_0_1"/>
<proteinExistence type="predicted"/>
<protein>
    <submittedName>
        <fullName evidence="3">Modin</fullName>
    </submittedName>
</protein>
<keyword evidence="4" id="KW-1185">Reference proteome</keyword>
<feature type="compositionally biased region" description="Pro residues" evidence="1">
    <location>
        <begin position="123"/>
        <end position="132"/>
    </location>
</feature>
<feature type="compositionally biased region" description="Basic and acidic residues" evidence="1">
    <location>
        <begin position="168"/>
        <end position="189"/>
    </location>
</feature>
<dbReference type="VEuPathDB" id="FungiDB:F503_08878"/>
<feature type="transmembrane region" description="Helical" evidence="2">
    <location>
        <begin position="20"/>
        <end position="39"/>
    </location>
</feature>
<dbReference type="eggNOG" id="ENOG502SXX6">
    <property type="taxonomic scope" value="Eukaryota"/>
</dbReference>
<organism evidence="3 4">
    <name type="scientific">Ophiostoma piceae (strain UAMH 11346)</name>
    <name type="common">Sap stain fungus</name>
    <dbReference type="NCBI Taxonomy" id="1262450"/>
    <lineage>
        <taxon>Eukaryota</taxon>
        <taxon>Fungi</taxon>
        <taxon>Dikarya</taxon>
        <taxon>Ascomycota</taxon>
        <taxon>Pezizomycotina</taxon>
        <taxon>Sordariomycetes</taxon>
        <taxon>Sordariomycetidae</taxon>
        <taxon>Ophiostomatales</taxon>
        <taxon>Ophiostomataceae</taxon>
        <taxon>Ophiostoma</taxon>
    </lineage>
</organism>
<keyword evidence="2" id="KW-1133">Transmembrane helix</keyword>
<dbReference type="Proteomes" id="UP000016923">
    <property type="component" value="Unassembled WGS sequence"/>
</dbReference>
<dbReference type="AlphaFoldDB" id="S3BU84"/>
<gene>
    <name evidence="3" type="ORF">F503_08878</name>
</gene>
<keyword evidence="2" id="KW-0812">Transmembrane</keyword>
<sequence>MASNQTVVVGNSGSNNNNDTQVAVVALVVSVVALVGTLLQVGQQYLASAAGYSSCDESVIGPWHKTKKRQFRYSEMRFRVLFKSPVFFVCPADNTKGPVRGAPVYFVQGTDSSVKKTLSLPVEDPPAPPKPEAPSTMTQSAIVTGLEAIATKTMEVIKRRPWLSGRQHGRDAKDRHELAVEKQNKHAQDESEMDAASEIPTASTDHKGVHTVDSEMATWVRLLQEMHRMEMYSRLWENSQVANNPKDSLQVADFQTHKLCVAIQGKQLSWDTMPASINRPYATTTISHMVEMAAMLGIYWKEFDKTTRHYRAEGNGYVLSGSRIADFGGIFFAFQICGKNRFEENRIIPADEAKEFAFGLVPTIFREKGDIRRLAFSVDDIHNLGTLLLGSPSQFGETLASIGCNTYSSNCLQDEATRHGHLFPLAFEVMGMVGKKLHRKGSAFRFLPNPTYRHWDKKFFSMNLLLKAYNSQIQRLGNEGTRIPWLKAAAAEINELIAWDADECTFDYGLMALLNRKIRVCDEFLRAKGRNNVGLVLRQHIQQVLYMVNSKDRFQSGDDGQARSSAAPKTTSRYDELMAATPGERQALLMEIYFTDLKDVVVQKAVSAHNSMAAPSQKAPDKAAIVDTKSWADFHEPLTPEDNVFTRPATSLEAEAVWCTLVFRMLCWLALHDFNKADVQFERDELLGSRLPVFIR</sequence>
<dbReference type="EMBL" id="KE148172">
    <property type="protein sequence ID" value="EPE03001.1"/>
    <property type="molecule type" value="Genomic_DNA"/>
</dbReference>
<dbReference type="OrthoDB" id="5227693at2759"/>
<reference evidence="3 4" key="1">
    <citation type="journal article" date="2013" name="BMC Genomics">
        <title>The genome and transcriptome of the pine saprophyte Ophiostoma piceae, and a comparison with the bark beetle-associated pine pathogen Grosmannia clavigera.</title>
        <authorList>
            <person name="Haridas S."/>
            <person name="Wang Y."/>
            <person name="Lim L."/>
            <person name="Massoumi Alamouti S."/>
            <person name="Jackman S."/>
            <person name="Docking R."/>
            <person name="Robertson G."/>
            <person name="Birol I."/>
            <person name="Bohlmann J."/>
            <person name="Breuil C."/>
        </authorList>
    </citation>
    <scope>NUCLEOTIDE SEQUENCE [LARGE SCALE GENOMIC DNA]</scope>
    <source>
        <strain evidence="3 4">UAMH 11346</strain>
    </source>
</reference>